<dbReference type="EMBL" id="KZ559558">
    <property type="protein sequence ID" value="PLN79603.1"/>
    <property type="molecule type" value="Genomic_DNA"/>
</dbReference>
<keyword evidence="2" id="KW-1185">Reference proteome</keyword>
<dbReference type="Proteomes" id="UP000235023">
    <property type="component" value="Unassembled WGS sequence"/>
</dbReference>
<reference evidence="2" key="1">
    <citation type="submission" date="2017-12" db="EMBL/GenBank/DDBJ databases">
        <authorList>
            <consortium name="DOE Joint Genome Institute"/>
            <person name="Mondo S.J."/>
            <person name="Kjaerbolling I."/>
            <person name="Vesth T.C."/>
            <person name="Frisvad J.C."/>
            <person name="Nybo J.L."/>
            <person name="Theobald S."/>
            <person name="Kuo A."/>
            <person name="Bowyer P."/>
            <person name="Matsuda Y."/>
            <person name="Lyhne E.K."/>
            <person name="Kogle M.E."/>
            <person name="Clum A."/>
            <person name="Lipzen A."/>
            <person name="Salamov A."/>
            <person name="Ngan C.Y."/>
            <person name="Daum C."/>
            <person name="Chiniquy J."/>
            <person name="Barry K."/>
            <person name="LaButti K."/>
            <person name="Haridas S."/>
            <person name="Simmons B.A."/>
            <person name="Magnuson J.K."/>
            <person name="Mortensen U.H."/>
            <person name="Larsen T.O."/>
            <person name="Grigoriev I.V."/>
            <person name="Baker S.E."/>
            <person name="Andersen M.R."/>
            <person name="Nordberg H.P."/>
            <person name="Cantor M.N."/>
            <person name="Hua S.X."/>
        </authorList>
    </citation>
    <scope>NUCLEOTIDE SEQUENCE [LARGE SCALE GENOMIC DNA]</scope>
    <source>
        <strain evidence="2">IBT 19404</strain>
    </source>
</reference>
<evidence type="ECO:0000313" key="1">
    <source>
        <dbReference type="EMBL" id="PLN79603.1"/>
    </source>
</evidence>
<dbReference type="AlphaFoldDB" id="A0A2J5HQY8"/>
<evidence type="ECO:0000313" key="2">
    <source>
        <dbReference type="Proteomes" id="UP000235023"/>
    </source>
</evidence>
<gene>
    <name evidence="1" type="ORF">BDW42DRAFT_172610</name>
</gene>
<proteinExistence type="predicted"/>
<organism evidence="1 2">
    <name type="scientific">Aspergillus taichungensis</name>
    <dbReference type="NCBI Taxonomy" id="482145"/>
    <lineage>
        <taxon>Eukaryota</taxon>
        <taxon>Fungi</taxon>
        <taxon>Dikarya</taxon>
        <taxon>Ascomycota</taxon>
        <taxon>Pezizomycotina</taxon>
        <taxon>Eurotiomycetes</taxon>
        <taxon>Eurotiomycetidae</taxon>
        <taxon>Eurotiales</taxon>
        <taxon>Aspergillaceae</taxon>
        <taxon>Aspergillus</taxon>
        <taxon>Aspergillus subgen. Circumdati</taxon>
    </lineage>
</organism>
<accession>A0A2J5HQY8</accession>
<protein>
    <submittedName>
        <fullName evidence="1">Uncharacterized protein</fullName>
    </submittedName>
</protein>
<sequence length="81" mass="9315">MKRQSRRKKKTQEILIKTPSKKSSSYANWANVLSKREPVERETQAACISSCQIMSSILHQSAEQVIAWCTIFLSLFFFCSV</sequence>
<feature type="non-terminal residue" evidence="1">
    <location>
        <position position="81"/>
    </location>
</feature>
<name>A0A2J5HQY8_9EURO</name>